<accession>A0ACB6Z5F5</accession>
<proteinExistence type="predicted"/>
<reference evidence="1" key="1">
    <citation type="submission" date="2019-10" db="EMBL/GenBank/DDBJ databases">
        <authorList>
            <consortium name="DOE Joint Genome Institute"/>
            <person name="Kuo A."/>
            <person name="Miyauchi S."/>
            <person name="Kiss E."/>
            <person name="Drula E."/>
            <person name="Kohler A."/>
            <person name="Sanchez-Garcia M."/>
            <person name="Andreopoulos B."/>
            <person name="Barry K.W."/>
            <person name="Bonito G."/>
            <person name="Buee M."/>
            <person name="Carver A."/>
            <person name="Chen C."/>
            <person name="Cichocki N."/>
            <person name="Clum A."/>
            <person name="Culley D."/>
            <person name="Crous P.W."/>
            <person name="Fauchery L."/>
            <person name="Girlanda M."/>
            <person name="Hayes R."/>
            <person name="Keri Z."/>
            <person name="Labutti K."/>
            <person name="Lipzen A."/>
            <person name="Lombard V."/>
            <person name="Magnuson J."/>
            <person name="Maillard F."/>
            <person name="Morin E."/>
            <person name="Murat C."/>
            <person name="Nolan M."/>
            <person name="Ohm R."/>
            <person name="Pangilinan J."/>
            <person name="Pereira M."/>
            <person name="Perotto S."/>
            <person name="Peter M."/>
            <person name="Riley R."/>
            <person name="Sitrit Y."/>
            <person name="Stielow B."/>
            <person name="Szollosi G."/>
            <person name="Zifcakova L."/>
            <person name="Stursova M."/>
            <person name="Spatafora J.W."/>
            <person name="Tedersoo L."/>
            <person name="Vaario L.-M."/>
            <person name="Yamada A."/>
            <person name="Yan M."/>
            <person name="Wang P."/>
            <person name="Xu J."/>
            <person name="Bruns T."/>
            <person name="Baldrian P."/>
            <person name="Vilgalys R."/>
            <person name="Henrissat B."/>
            <person name="Grigoriev I.V."/>
            <person name="Hibbett D."/>
            <person name="Nagy L.G."/>
            <person name="Martin F.M."/>
        </authorList>
    </citation>
    <scope>NUCLEOTIDE SEQUENCE</scope>
    <source>
        <strain evidence="1">P2</strain>
    </source>
</reference>
<dbReference type="Proteomes" id="UP000886501">
    <property type="component" value="Unassembled WGS sequence"/>
</dbReference>
<gene>
    <name evidence="1" type="ORF">BDM02DRAFT_3121983</name>
</gene>
<comment type="caution">
    <text evidence="1">The sequence shown here is derived from an EMBL/GenBank/DDBJ whole genome shotgun (WGS) entry which is preliminary data.</text>
</comment>
<protein>
    <submittedName>
        <fullName evidence="1">Uncharacterized protein</fullName>
    </submittedName>
</protein>
<reference evidence="1" key="2">
    <citation type="journal article" date="2020" name="Nat. Commun.">
        <title>Large-scale genome sequencing of mycorrhizal fungi provides insights into the early evolution of symbiotic traits.</title>
        <authorList>
            <person name="Miyauchi S."/>
            <person name="Kiss E."/>
            <person name="Kuo A."/>
            <person name="Drula E."/>
            <person name="Kohler A."/>
            <person name="Sanchez-Garcia M."/>
            <person name="Morin E."/>
            <person name="Andreopoulos B."/>
            <person name="Barry K.W."/>
            <person name="Bonito G."/>
            <person name="Buee M."/>
            <person name="Carver A."/>
            <person name="Chen C."/>
            <person name="Cichocki N."/>
            <person name="Clum A."/>
            <person name="Culley D."/>
            <person name="Crous P.W."/>
            <person name="Fauchery L."/>
            <person name="Girlanda M."/>
            <person name="Hayes R.D."/>
            <person name="Keri Z."/>
            <person name="LaButti K."/>
            <person name="Lipzen A."/>
            <person name="Lombard V."/>
            <person name="Magnuson J."/>
            <person name="Maillard F."/>
            <person name="Murat C."/>
            <person name="Nolan M."/>
            <person name="Ohm R.A."/>
            <person name="Pangilinan J."/>
            <person name="Pereira M.F."/>
            <person name="Perotto S."/>
            <person name="Peter M."/>
            <person name="Pfister S."/>
            <person name="Riley R."/>
            <person name="Sitrit Y."/>
            <person name="Stielow J.B."/>
            <person name="Szollosi G."/>
            <person name="Zifcakova L."/>
            <person name="Stursova M."/>
            <person name="Spatafora J.W."/>
            <person name="Tedersoo L."/>
            <person name="Vaario L.M."/>
            <person name="Yamada A."/>
            <person name="Yan M."/>
            <person name="Wang P."/>
            <person name="Xu J."/>
            <person name="Bruns T."/>
            <person name="Baldrian P."/>
            <person name="Vilgalys R."/>
            <person name="Dunand C."/>
            <person name="Henrissat B."/>
            <person name="Grigoriev I.V."/>
            <person name="Hibbett D."/>
            <person name="Nagy L.G."/>
            <person name="Martin F.M."/>
        </authorList>
    </citation>
    <scope>NUCLEOTIDE SEQUENCE</scope>
    <source>
        <strain evidence="1">P2</strain>
    </source>
</reference>
<evidence type="ECO:0000313" key="1">
    <source>
        <dbReference type="EMBL" id="KAF9644386.1"/>
    </source>
</evidence>
<sequence>MRVNVGCVAALFTLHFLVVGATESREFDFHVSNLQRNGVQRTVVNGQYPGPLIRVPYGSHVRVNLFNDLDINHTSIHWHGIHQHGTPYSDGFPTQNQCPIPPKKSMKYNFNADPPGTALWHAHFHSMNADGLYGPFVVEDRPGSFPFLYDEERVILLTDEYGTTSWELEDYVSTPDANGNPHLDPTPIGGLLCLYDESDETSVTSSCSRGPSGDGFNLNFEPGKVYRLRIICGSIIAPFIFSIDQHELQLVSSDFSPLDGNTWVKGVPIATGQRYDVLVRTKATVQPGAAFWIRATLQPQCWPPTGATFNPDVRGVLTYNHNPSKTIPIPKSNTWNVTNPTCDDISYSLLRPHPSSFFQPDAPSTEEPSVSLFLNYTFPIADGPALHTLVNGQRYQVDDTAYPTLFAIQENAVWTPPTSEQRNLMIIPDEYRGKTVRIVLIATGLGSHPFHMHGHGFQVVAIGVGSFDDAALTQANSMDLHNAVVRDTVTIPAGGWVVIHVTADNPGVWALHCHIGWHLKSGMLGQIVELPQAISNEVHIPQTLKNLCGN</sequence>
<dbReference type="EMBL" id="MU118142">
    <property type="protein sequence ID" value="KAF9644386.1"/>
    <property type="molecule type" value="Genomic_DNA"/>
</dbReference>
<organism evidence="1 2">
    <name type="scientific">Thelephora ganbajun</name>
    <name type="common">Ganba fungus</name>
    <dbReference type="NCBI Taxonomy" id="370292"/>
    <lineage>
        <taxon>Eukaryota</taxon>
        <taxon>Fungi</taxon>
        <taxon>Dikarya</taxon>
        <taxon>Basidiomycota</taxon>
        <taxon>Agaricomycotina</taxon>
        <taxon>Agaricomycetes</taxon>
        <taxon>Thelephorales</taxon>
        <taxon>Thelephoraceae</taxon>
        <taxon>Thelephora</taxon>
    </lineage>
</organism>
<name>A0ACB6Z5F5_THEGA</name>
<keyword evidence="2" id="KW-1185">Reference proteome</keyword>
<evidence type="ECO:0000313" key="2">
    <source>
        <dbReference type="Proteomes" id="UP000886501"/>
    </source>
</evidence>